<comment type="caution">
    <text evidence="8">The sequence shown here is derived from an EMBL/GenBank/DDBJ whole genome shotgun (WGS) entry which is preliminary data.</text>
</comment>
<dbReference type="RefSeq" id="WP_306889499.1">
    <property type="nucleotide sequence ID" value="NZ_JAUSVR010000004.1"/>
</dbReference>
<dbReference type="InterPro" id="IPR051791">
    <property type="entry name" value="Pra-immunoreactive"/>
</dbReference>
<dbReference type="EMBL" id="JAUSVR010000004">
    <property type="protein sequence ID" value="MDQ0510780.1"/>
    <property type="molecule type" value="Genomic_DNA"/>
</dbReference>
<keyword evidence="5 6" id="KW-0472">Membrane</keyword>
<evidence type="ECO:0000313" key="8">
    <source>
        <dbReference type="EMBL" id="MDQ0510780.1"/>
    </source>
</evidence>
<keyword evidence="9" id="KW-1185">Reference proteome</keyword>
<proteinExistence type="predicted"/>
<feature type="domain" description="RDD" evidence="7">
    <location>
        <begin position="28"/>
        <end position="153"/>
    </location>
</feature>
<dbReference type="InterPro" id="IPR010432">
    <property type="entry name" value="RDD"/>
</dbReference>
<dbReference type="PANTHER" id="PTHR36115:SF6">
    <property type="entry name" value="PROLINE-RICH ANTIGEN HOMOLOG"/>
    <property type="match status" value="1"/>
</dbReference>
<evidence type="ECO:0000256" key="4">
    <source>
        <dbReference type="ARBA" id="ARBA00022989"/>
    </source>
</evidence>
<keyword evidence="2" id="KW-1003">Cell membrane</keyword>
<dbReference type="Pfam" id="PF06271">
    <property type="entry name" value="RDD"/>
    <property type="match status" value="1"/>
</dbReference>
<sequence length="172" mass="19005">MSDANYYGAPRPYAFDPLADPEYFQGVLARRSLACLIDAVMICAPIGLAAVFIFVFGFITLGLGWFLYGLLSPAFVIWALVYAGLTLGGPRSATIGMRAMGIEMRLWHGAPMSPLLAVLSLVLFWVSLSVLTPFVLLVGLFNARRRLLHDMILGTVVTNNEERAAQLRPRWR</sequence>
<feature type="transmembrane region" description="Helical" evidence="6">
    <location>
        <begin position="33"/>
        <end position="59"/>
    </location>
</feature>
<organism evidence="8 9">
    <name type="scientific">Ancylobacter amanitiformis</name>
    <dbReference type="NCBI Taxonomy" id="217069"/>
    <lineage>
        <taxon>Bacteria</taxon>
        <taxon>Pseudomonadati</taxon>
        <taxon>Pseudomonadota</taxon>
        <taxon>Alphaproteobacteria</taxon>
        <taxon>Hyphomicrobiales</taxon>
        <taxon>Xanthobacteraceae</taxon>
        <taxon>Ancylobacter</taxon>
    </lineage>
</organism>
<feature type="transmembrane region" description="Helical" evidence="6">
    <location>
        <begin position="65"/>
        <end position="88"/>
    </location>
</feature>
<comment type="subcellular location">
    <subcellularLocation>
        <location evidence="1">Cell membrane</location>
        <topology evidence="1">Multi-pass membrane protein</topology>
    </subcellularLocation>
</comment>
<gene>
    <name evidence="8" type="ORF">QOZ99_001668</name>
</gene>
<evidence type="ECO:0000256" key="2">
    <source>
        <dbReference type="ARBA" id="ARBA00022475"/>
    </source>
</evidence>
<protein>
    <submittedName>
        <fullName evidence="8">RDD family membrane protein YckC</fullName>
    </submittedName>
</protein>
<evidence type="ECO:0000256" key="3">
    <source>
        <dbReference type="ARBA" id="ARBA00022692"/>
    </source>
</evidence>
<evidence type="ECO:0000259" key="7">
    <source>
        <dbReference type="Pfam" id="PF06271"/>
    </source>
</evidence>
<accession>A0ABU0LQ59</accession>
<keyword evidence="3 6" id="KW-0812">Transmembrane</keyword>
<evidence type="ECO:0000256" key="5">
    <source>
        <dbReference type="ARBA" id="ARBA00023136"/>
    </source>
</evidence>
<dbReference type="Proteomes" id="UP001235094">
    <property type="component" value="Unassembled WGS sequence"/>
</dbReference>
<name>A0ABU0LQ59_9HYPH</name>
<evidence type="ECO:0000256" key="1">
    <source>
        <dbReference type="ARBA" id="ARBA00004651"/>
    </source>
</evidence>
<evidence type="ECO:0000313" key="9">
    <source>
        <dbReference type="Proteomes" id="UP001235094"/>
    </source>
</evidence>
<keyword evidence="4 6" id="KW-1133">Transmembrane helix</keyword>
<evidence type="ECO:0000256" key="6">
    <source>
        <dbReference type="SAM" id="Phobius"/>
    </source>
</evidence>
<dbReference type="PANTHER" id="PTHR36115">
    <property type="entry name" value="PROLINE-RICH ANTIGEN HOMOLOG-RELATED"/>
    <property type="match status" value="1"/>
</dbReference>
<feature type="transmembrane region" description="Helical" evidence="6">
    <location>
        <begin position="115"/>
        <end position="141"/>
    </location>
</feature>
<reference evidence="8 9" key="1">
    <citation type="submission" date="2023-07" db="EMBL/GenBank/DDBJ databases">
        <title>Genomic Encyclopedia of Type Strains, Phase IV (KMG-IV): sequencing the most valuable type-strain genomes for metagenomic binning, comparative biology and taxonomic classification.</title>
        <authorList>
            <person name="Goeker M."/>
        </authorList>
    </citation>
    <scope>NUCLEOTIDE SEQUENCE [LARGE SCALE GENOMIC DNA]</scope>
    <source>
        <strain evidence="8 9">DSM 15561</strain>
    </source>
</reference>